<proteinExistence type="predicted"/>
<protein>
    <submittedName>
        <fullName evidence="3">Alpha-1,2-fucosyltransferase</fullName>
    </submittedName>
</protein>
<evidence type="ECO:0000256" key="2">
    <source>
        <dbReference type="ARBA" id="ARBA00022679"/>
    </source>
</evidence>
<keyword evidence="2" id="KW-0808">Transferase</keyword>
<evidence type="ECO:0000313" key="3">
    <source>
        <dbReference type="EMBL" id="HJA78764.1"/>
    </source>
</evidence>
<dbReference type="Gene3D" id="3.40.50.11350">
    <property type="match status" value="1"/>
</dbReference>
<name>A0A9D2KQP6_9BACT</name>
<comment type="caution">
    <text evidence="3">The sequence shown here is derived from an EMBL/GenBank/DDBJ whole genome shotgun (WGS) entry which is preliminary data.</text>
</comment>
<keyword evidence="1" id="KW-0328">Glycosyltransferase</keyword>
<reference evidence="3" key="2">
    <citation type="submission" date="2021-04" db="EMBL/GenBank/DDBJ databases">
        <authorList>
            <person name="Gilroy R."/>
        </authorList>
    </citation>
    <scope>NUCLEOTIDE SEQUENCE</scope>
    <source>
        <strain evidence="3">5032</strain>
    </source>
</reference>
<dbReference type="PANTHER" id="PTHR11927">
    <property type="entry name" value="GALACTOSIDE 2-L-FUCOSYLTRANSFERASE"/>
    <property type="match status" value="1"/>
</dbReference>
<dbReference type="GO" id="GO:0008107">
    <property type="term" value="F:galactoside 2-alpha-L-fucosyltransferase activity"/>
    <property type="evidence" value="ECO:0007669"/>
    <property type="project" value="InterPro"/>
</dbReference>
<dbReference type="Pfam" id="PF01531">
    <property type="entry name" value="Glyco_transf_11"/>
    <property type="match status" value="1"/>
</dbReference>
<accession>A0A9D2KQP6</accession>
<dbReference type="EMBL" id="DWZD01000028">
    <property type="protein sequence ID" value="HJA78764.1"/>
    <property type="molecule type" value="Genomic_DNA"/>
</dbReference>
<sequence>MQPNRITAMLCGGLGNQMFQYAAACALSLRCRAPLYLDTGHFRRADNTRAFQLSLFPRLMQRVAGITDFPPTFFRRVWKRLRRLLPCSPEVHEPHFAYWPEFERLNPPAILFGYWQSEKYFAAVQAEIRHDFAFPPLPDGPAQELAARIAGTPEAVSVHIRRGDYVSNPQAQAFHGNLQQDYYRAALNRIMETCGPATLFLFSDDPQWVQDNFDRCGHAAFVVDLAMPEVPHHDMHLMSLCKHHIIANSSFSWWGAWLGQRQGLTFAPKRWFADESVNTEDVCPDRWVRL</sequence>
<dbReference type="AlphaFoldDB" id="A0A9D2KQP6"/>
<dbReference type="Proteomes" id="UP000823821">
    <property type="component" value="Unassembled WGS sequence"/>
</dbReference>
<reference evidence="3" key="1">
    <citation type="journal article" date="2021" name="PeerJ">
        <title>Extensive microbial diversity within the chicken gut microbiome revealed by metagenomics and culture.</title>
        <authorList>
            <person name="Gilroy R."/>
            <person name="Ravi A."/>
            <person name="Getino M."/>
            <person name="Pursley I."/>
            <person name="Horton D.L."/>
            <person name="Alikhan N.F."/>
            <person name="Baker D."/>
            <person name="Gharbi K."/>
            <person name="Hall N."/>
            <person name="Watson M."/>
            <person name="Adriaenssens E.M."/>
            <person name="Foster-Nyarko E."/>
            <person name="Jarju S."/>
            <person name="Secka A."/>
            <person name="Antonio M."/>
            <person name="Oren A."/>
            <person name="Chaudhuri R.R."/>
            <person name="La Ragione R."/>
            <person name="Hildebrand F."/>
            <person name="Pallen M.J."/>
        </authorList>
    </citation>
    <scope>NUCLEOTIDE SEQUENCE</scope>
    <source>
        <strain evidence="3">5032</strain>
    </source>
</reference>
<dbReference type="PANTHER" id="PTHR11927:SF9">
    <property type="entry name" value="L-FUCOSYLTRANSFERASE"/>
    <property type="match status" value="1"/>
</dbReference>
<dbReference type="InterPro" id="IPR002516">
    <property type="entry name" value="Glyco_trans_11"/>
</dbReference>
<organism evidence="3 4">
    <name type="scientific">Candidatus Desulfovibrio intestinavium</name>
    <dbReference type="NCBI Taxonomy" id="2838534"/>
    <lineage>
        <taxon>Bacteria</taxon>
        <taxon>Pseudomonadati</taxon>
        <taxon>Thermodesulfobacteriota</taxon>
        <taxon>Desulfovibrionia</taxon>
        <taxon>Desulfovibrionales</taxon>
        <taxon>Desulfovibrionaceae</taxon>
        <taxon>Desulfovibrio</taxon>
    </lineage>
</organism>
<dbReference type="GO" id="GO:0005975">
    <property type="term" value="P:carbohydrate metabolic process"/>
    <property type="evidence" value="ECO:0007669"/>
    <property type="project" value="InterPro"/>
</dbReference>
<evidence type="ECO:0000313" key="4">
    <source>
        <dbReference type="Proteomes" id="UP000823821"/>
    </source>
</evidence>
<dbReference type="CDD" id="cd11301">
    <property type="entry name" value="Fut1_Fut2_like"/>
    <property type="match status" value="1"/>
</dbReference>
<gene>
    <name evidence="3" type="ORF">H9784_04205</name>
</gene>
<evidence type="ECO:0000256" key="1">
    <source>
        <dbReference type="ARBA" id="ARBA00022676"/>
    </source>
</evidence>
<dbReference type="GO" id="GO:0016020">
    <property type="term" value="C:membrane"/>
    <property type="evidence" value="ECO:0007669"/>
    <property type="project" value="InterPro"/>
</dbReference>